<dbReference type="OrthoDB" id="9781691at2"/>
<reference evidence="6 7" key="1">
    <citation type="journal article" date="2013" name="Int. J. Syst. Evol. Microbiol.">
        <title>Kordia antarctica sp. nov., isolated from Antarctic seawater.</title>
        <authorList>
            <person name="Baek K."/>
            <person name="Choi A."/>
            <person name="Kang I."/>
            <person name="Lee K."/>
            <person name="Cho J.C."/>
        </authorList>
    </citation>
    <scope>NUCLEOTIDE SEQUENCE [LARGE SCALE GENOMIC DNA]</scope>
    <source>
        <strain evidence="6 7">IMCC3317</strain>
    </source>
</reference>
<evidence type="ECO:0000256" key="2">
    <source>
        <dbReference type="SAM" id="Coils"/>
    </source>
</evidence>
<dbReference type="Pfam" id="PF18276">
    <property type="entry name" value="TcA_TcB_BD"/>
    <property type="match status" value="2"/>
</dbReference>
<dbReference type="Proteomes" id="UP000464657">
    <property type="component" value="Chromosome"/>
</dbReference>
<feature type="domain" description="ABC toxin N-terminal" evidence="5">
    <location>
        <begin position="1391"/>
        <end position="1506"/>
    </location>
</feature>
<feature type="domain" description="Tc toxin complex TcA C-terminal TcB-binding" evidence="3">
    <location>
        <begin position="2452"/>
        <end position="2645"/>
    </location>
</feature>
<feature type="coiled-coil region" evidence="2">
    <location>
        <begin position="2440"/>
        <end position="2481"/>
    </location>
</feature>
<evidence type="ECO:0000259" key="3">
    <source>
        <dbReference type="Pfam" id="PF18276"/>
    </source>
</evidence>
<protein>
    <submittedName>
        <fullName evidence="6">Uncharacterized protein</fullName>
    </submittedName>
</protein>
<sequence>MKTIIQGIINHPSNTDLTKYLKFLCLELYACTLSAAQKIKDIPFDTKGNFKIELEEGDIAVQYLVKLVYKAGNKKELINASAKLFAGKTHDLSFYFDPKKYEILLPYLQAQVQPHLGDLYIINLNEEQLQQLSSLSKQDITDLRALQLAMVWHEEWKVVVKKYLIIYEGKKDADKDYFQKAFHKLENLLDEFKTCQSILFALAKEGVSHWKQGISLSINQLAEKIENVLAKKWVAIPISSQRVLLDGLGYLRDAILLQAAYDDLYYDAKLIYLSSYDAQTKSNLLNLSLEQNGLSNLLNSESNSNETIIKELKKNAQDFKKKYSVKFDITDLKHVVDWDNRIRNFTPLLALIIPNLRENEWDKTTLLKYTQDHWAALIQAVPSSIKHPTEYDDNKEPIRSYAYDLFSTLTNLFPTEKLVTQLNQSNLPNKDDFYRILRRNPNFDIQNQAVSRHFSIKANDRSPEKVSEKDYKNLQELQRTIKLADGVENLHIVEALFKENLSSGMKISRFGKFEFTKVMQEYHFHEWEIRGVWCRAQAFYDTAKEFVRQYLQYDRVGSFMPAILQNNINTQEALSGLPDMETLFGSLDKCSCKHCQSVYSPAAYLTDMLQWLKSDISCQQSSISGFTELDRRRPDIKYIQLNCKNSNTVLPYIDLVNEVLLSHLDSIPDATLLKDLQTTWETDRLLMEPEHINHISFNNAKAKLKNTLCPINLPYDINWTESRSYLNELGTSQAELIKIFSTNQYANHHTVAWSKAFLGIDTTTYEFLKQVSPTTNFWEIHFNKNNSEKNLDYFLRFFEIEKEDFQQIYETKFVSNKTTLLPLDVDFEGCDWDEFEISSTWEDDDALVHRFVRFLRLRNLSGLTTEQLDRAIYTYNSTDINEASLINLTSIIDLSQKYVLNLDEILVWFSLDPFAPTSSFDWSTYYNNVYRKPSFSANRIAFFDPVFLNSSANTTTVKALSNEQKEWINQSLGLQDGDIYLLNTYWYGAGDPKLKTTELQFYHIHASLAKTLKLSIQELLASFKLFGSPFDGFPNAPAEVFYYVSQLNDTRNIGLSIEKLADSYTGTAFFELQNDKATNVIFEEICKTVWENLASKISAIYTEHSKAYDTLANDFATLPTYVGNVPNLKDELYQLLAHELEIEYKLFEDILDYEDNKWYVSCLANSIAKTDWISGSDIVFTPIFRYLYRIGLYTKGFELGDNGLHALFDSYANNSYSLPVTDALFWLGNDFSTHNFFHILWLKKLTAIKNTFSIDYQSLFTQIEALNILTGIPSAANLNIILDTCYTDLSLLDNLEVTNQQFKDAYLRAQCLAINPKDLIETLTSTFKLLKFENEIAISIPTIWSWVWDDFKVSGNNPITIGDEKAEIYTLLKSKYTDEQWPKIITPIHNKFRTKLRDALVAYYIHNKSYDNENDIYGHFLLDPEMEACMKTSRIKLAISGVQLLIHKALMGLEPEVCPNEDNKQEWKWRKNYRVWEANRKVFLYPENWIEPELRLDKSEFFEELEDLLLQNEINDENAEKAMQRYLTNLNKVARLDIRGTYLEVDYNGDPDPGALHVVGRTFSTPHEYYYRKRDSDKYWTAWEKLEIDIDGDHIILVFHNRKLHLYWPMFIEKEHRKIKIGEDNAPYFEIRMCYSKLEFGKWSSKRILEGHVLAGHLAGKGCFNNLRYKLGQDVGSNEIHNGSLVWGNDTFFDYAPVSMNKNKFFFWAENRKDSGELIIHIRRDFDDRFDDYHDGYTELAYEDSFKISACDDRLEIIPPVIEEVIFDDLTNGKRFLARPYNTLPDGQLMIEGKDNEEDMYPVGGLYVKKEITHSHGSIKILHKTNSIYHLTYPHQFKHATFEMPFFLKDNIHTLFFEKRIEQKCVKIPVFSNGATTWYTTEQRNVLSKYYVQPHEHPYACLMLGEFNQYGIKGLLSSRNPNNQLRRQAQHNNYFIHQYLPILQQINYPFPIDEFDFSYFGAYQKYNWEIFFHAPSLIAKQLKNNGQFADAIKWLQFIFDPTNRDTALNDKRFWMIKPFLKDVSENSIQNLMHLLGATGLNPEQEKKREALKAQIKRWKDNPFEPHKIAEMRHRAYMLWTVCEYIDVLIEWGDSLFRQDSIEAINEATNLYILAGELLGNRPKTLNKPANVIVDSFDTIKDGLDDFSNAVLNIENEIPAYSPIICCKETNNERYQLPDLLFCIPDNPKLQELWNRAEDRLFKIRHCMNIEGQIRELPLFQPPIDPALLVRATAMGIDIGEVLQELNAPTPHYRYTYLLQKANEFTGEVKALGGALLSALEKKDTEELNLLRQLHEQNILKATRNLKKMAIEEAKLGLASTQHSKKLIEIRLAEYEGKDTLSDLESRSMSNTKKAELFMYAEQAQVLIAAALTPIPNQYITAGLPPSVTIEPPTSGAKLEKISSLVGLSFGIVGSIYRNISSMQLTKAGYKRRQEDWDFQITTAKEELKQVEKSILSAEIRIAIAEKDFENHELQIEQSKEVFDFVKNKFTNLNLYSWMSGELMKLHYRAYKLAYEMAKQAQRAMNKELSIDLSIIDFGHWNSSRKGLLAGEKLSMQLKELDNAYIKNDKRRFELSKDISLKLLDPGALVHLIQHKYCKVKLEEELLNLVFKSRNLTGMQIKSIGISIPCVTGSQISTNVKLRVQNGEELITSSGVNDLGVFEPNFNQARYMPFEYLELKEDQADPPKKFINLEVMLEGDDDKNPPEYDITTISDVVLHVRYYAENNSKSTDTIGEVNVPSNQQHLVMSWKYDFPLEWQKINSNIPIIDIKSFAENPLNKSKVPYKLRPLSFNLTDSFSYLIKDTNDKMNLKSGTFDTDGSLLDKDNNALSIENIEDIWLFYGI</sequence>
<keyword evidence="1" id="KW-0843">Virulence</keyword>
<dbReference type="RefSeq" id="WP_160131235.1">
    <property type="nucleotide sequence ID" value="NZ_CP019288.1"/>
</dbReference>
<feature type="domain" description="Tc toxin complex TcA C-terminal TcB-binding" evidence="3">
    <location>
        <begin position="2647"/>
        <end position="2723"/>
    </location>
</feature>
<dbReference type="KEGG" id="kan:IMCC3317_40930"/>
<organism evidence="6 7">
    <name type="scientific">Kordia antarctica</name>
    <dbReference type="NCBI Taxonomy" id="1218801"/>
    <lineage>
        <taxon>Bacteria</taxon>
        <taxon>Pseudomonadati</taxon>
        <taxon>Bacteroidota</taxon>
        <taxon>Flavobacteriia</taxon>
        <taxon>Flavobacteriales</taxon>
        <taxon>Flavobacteriaceae</taxon>
        <taxon>Kordia</taxon>
    </lineage>
</organism>
<dbReference type="EMBL" id="CP019288">
    <property type="protein sequence ID" value="QHI38699.1"/>
    <property type="molecule type" value="Genomic_DNA"/>
</dbReference>
<evidence type="ECO:0000313" key="6">
    <source>
        <dbReference type="EMBL" id="QHI38699.1"/>
    </source>
</evidence>
<dbReference type="Pfam" id="PF03538">
    <property type="entry name" value="VRP1"/>
    <property type="match status" value="1"/>
</dbReference>
<dbReference type="Pfam" id="PF18413">
    <property type="entry name" value="Neuraminidase"/>
    <property type="match status" value="1"/>
</dbReference>
<feature type="domain" description="Neuraminidase-like" evidence="4">
    <location>
        <begin position="1536"/>
        <end position="1650"/>
    </location>
</feature>
<evidence type="ECO:0000259" key="5">
    <source>
        <dbReference type="Pfam" id="PF20220"/>
    </source>
</evidence>
<name>A0A7L4ZQE9_9FLAO</name>
<accession>A0A7L4ZQE9</accession>
<dbReference type="InterPro" id="IPR040840">
    <property type="entry name" value="TcA_TcB_BD"/>
</dbReference>
<keyword evidence="7" id="KW-1185">Reference proteome</keyword>
<keyword evidence="2" id="KW-0175">Coiled coil</keyword>
<dbReference type="InterPro" id="IPR018003">
    <property type="entry name" value="Insecticidal_toxin/plasmid_vir"/>
</dbReference>
<dbReference type="InterPro" id="IPR041079">
    <property type="entry name" value="Neuraminidase-like"/>
</dbReference>
<evidence type="ECO:0000313" key="7">
    <source>
        <dbReference type="Proteomes" id="UP000464657"/>
    </source>
</evidence>
<evidence type="ECO:0000259" key="4">
    <source>
        <dbReference type="Pfam" id="PF18413"/>
    </source>
</evidence>
<proteinExistence type="predicted"/>
<evidence type="ECO:0000256" key="1">
    <source>
        <dbReference type="ARBA" id="ARBA00023026"/>
    </source>
</evidence>
<dbReference type="InterPro" id="IPR046839">
    <property type="entry name" value="ABC_toxin_N"/>
</dbReference>
<gene>
    <name evidence="6" type="ORF">IMCC3317_40930</name>
</gene>
<dbReference type="Pfam" id="PF20220">
    <property type="entry name" value="ABC_toxin_N"/>
    <property type="match status" value="1"/>
</dbReference>